<feature type="transmembrane region" description="Helical" evidence="1">
    <location>
        <begin position="113"/>
        <end position="131"/>
    </location>
</feature>
<feature type="transmembrane region" description="Helical" evidence="1">
    <location>
        <begin position="15"/>
        <end position="37"/>
    </location>
</feature>
<feature type="transmembrane region" description="Helical" evidence="1">
    <location>
        <begin position="72"/>
        <end position="101"/>
    </location>
</feature>
<accession>A0A1C4U8Q8</accession>
<dbReference type="Proteomes" id="UP000198228">
    <property type="component" value="Chromosome I"/>
</dbReference>
<keyword evidence="1" id="KW-0472">Membrane</keyword>
<evidence type="ECO:0000313" key="2">
    <source>
        <dbReference type="EMBL" id="SCE68090.1"/>
    </source>
</evidence>
<gene>
    <name evidence="2" type="ORF">GA0074696_0195</name>
</gene>
<dbReference type="RefSeq" id="WP_157745746.1">
    <property type="nucleotide sequence ID" value="NZ_LT607410.1"/>
</dbReference>
<proteinExistence type="predicted"/>
<dbReference type="AlphaFoldDB" id="A0A1C4U8Q8"/>
<keyword evidence="1" id="KW-1133">Transmembrane helix</keyword>
<protein>
    <submittedName>
        <fullName evidence="2">Uncharacterized protein</fullName>
    </submittedName>
</protein>
<evidence type="ECO:0000313" key="3">
    <source>
        <dbReference type="Proteomes" id="UP000198228"/>
    </source>
</evidence>
<dbReference type="EMBL" id="LT607410">
    <property type="protein sequence ID" value="SCE68090.1"/>
    <property type="molecule type" value="Genomic_DNA"/>
</dbReference>
<keyword evidence="1" id="KW-0812">Transmembrane</keyword>
<reference evidence="2 3" key="1">
    <citation type="submission" date="2016-06" db="EMBL/GenBank/DDBJ databases">
        <authorList>
            <person name="Kjaerup R.B."/>
            <person name="Dalgaard T.S."/>
            <person name="Juul-Madsen H.R."/>
        </authorList>
    </citation>
    <scope>NUCLEOTIDE SEQUENCE [LARGE SCALE GENOMIC DNA]</scope>
    <source>
        <strain evidence="2 3">DSM 43821</strain>
    </source>
</reference>
<name>A0A1C4U8Q8_9ACTN</name>
<organism evidence="2 3">
    <name type="scientific">Micromonospora purpureochromogenes</name>
    <dbReference type="NCBI Taxonomy" id="47872"/>
    <lineage>
        <taxon>Bacteria</taxon>
        <taxon>Bacillati</taxon>
        <taxon>Actinomycetota</taxon>
        <taxon>Actinomycetes</taxon>
        <taxon>Micromonosporales</taxon>
        <taxon>Micromonosporaceae</taxon>
        <taxon>Micromonospora</taxon>
    </lineage>
</organism>
<sequence length="143" mass="15270">MSDVVGVSEERRPRVGVILTGHLVLAGALVVPAAAYLGRMASAGVGPADMVTGQYDPKDMVPFGMSGANPFAWLYLAVSLLYLAGVVLGPALALYTAAVLARERDRQPPRARALLLAATLTTLALTVLRFTPALHDMQRWWLD</sequence>
<evidence type="ECO:0000256" key="1">
    <source>
        <dbReference type="SAM" id="Phobius"/>
    </source>
</evidence>